<proteinExistence type="predicted"/>
<evidence type="ECO:0000256" key="2">
    <source>
        <dbReference type="ARBA" id="ARBA00022525"/>
    </source>
</evidence>
<dbReference type="InterPro" id="IPR013783">
    <property type="entry name" value="Ig-like_fold"/>
</dbReference>
<comment type="caution">
    <text evidence="6">The sequence shown here is derived from an EMBL/GenBank/DDBJ whole genome shotgun (WGS) entry which is preliminary data.</text>
</comment>
<dbReference type="Pfam" id="PF24517">
    <property type="entry name" value="CBM96"/>
    <property type="match status" value="1"/>
</dbReference>
<dbReference type="GO" id="GO:0005975">
    <property type="term" value="P:carbohydrate metabolic process"/>
    <property type="evidence" value="ECO:0007669"/>
    <property type="project" value="UniProtKB-ARBA"/>
</dbReference>
<dbReference type="Gene3D" id="2.60.40.10">
    <property type="entry name" value="Immunoglobulins"/>
    <property type="match status" value="1"/>
</dbReference>
<dbReference type="Pfam" id="PF05593">
    <property type="entry name" value="RHS_repeat"/>
    <property type="match status" value="2"/>
</dbReference>
<evidence type="ECO:0000313" key="7">
    <source>
        <dbReference type="Proteomes" id="UP000646523"/>
    </source>
</evidence>
<dbReference type="GO" id="GO:0005576">
    <property type="term" value="C:extracellular region"/>
    <property type="evidence" value="ECO:0007669"/>
    <property type="project" value="UniProtKB-SubCell"/>
</dbReference>
<evidence type="ECO:0000259" key="5">
    <source>
        <dbReference type="Pfam" id="PF24517"/>
    </source>
</evidence>
<comment type="subcellular location">
    <subcellularLocation>
        <location evidence="1">Secreted</location>
    </subcellularLocation>
</comment>
<evidence type="ECO:0000256" key="3">
    <source>
        <dbReference type="ARBA" id="ARBA00022729"/>
    </source>
</evidence>
<protein>
    <recommendedName>
        <fullName evidence="5">Carbohydrate-binding module family 96 domain-containing protein</fullName>
    </recommendedName>
</protein>
<evidence type="ECO:0000313" key="6">
    <source>
        <dbReference type="EMBL" id="GGO71486.1"/>
    </source>
</evidence>
<dbReference type="NCBIfam" id="TIGR01643">
    <property type="entry name" value="YD_repeat_2x"/>
    <property type="match status" value="3"/>
</dbReference>
<gene>
    <name evidence="6" type="ORF">GCM10012289_37340</name>
</gene>
<dbReference type="RefSeq" id="WP_225262960.1">
    <property type="nucleotide sequence ID" value="NZ_BMNH01000010.1"/>
</dbReference>
<reference evidence="6" key="1">
    <citation type="journal article" date="2014" name="Int. J. Syst. Evol. Microbiol.">
        <title>Complete genome sequence of Corynebacterium casei LMG S-19264T (=DSM 44701T), isolated from a smear-ripened cheese.</title>
        <authorList>
            <consortium name="US DOE Joint Genome Institute (JGI-PGF)"/>
            <person name="Walter F."/>
            <person name="Albersmeier A."/>
            <person name="Kalinowski J."/>
            <person name="Ruckert C."/>
        </authorList>
    </citation>
    <scope>NUCLEOTIDE SEQUENCE</scope>
    <source>
        <strain evidence="6">CGMCC 4.7368</strain>
    </source>
</reference>
<dbReference type="InterPro" id="IPR031325">
    <property type="entry name" value="RHS_repeat"/>
</dbReference>
<dbReference type="Gene3D" id="2.180.10.10">
    <property type="entry name" value="RHS repeat-associated core"/>
    <property type="match status" value="2"/>
</dbReference>
<organism evidence="6 7">
    <name type="scientific">Nonomuraea cavernae</name>
    <dbReference type="NCBI Taxonomy" id="2045107"/>
    <lineage>
        <taxon>Bacteria</taxon>
        <taxon>Bacillati</taxon>
        <taxon>Actinomycetota</taxon>
        <taxon>Actinomycetes</taxon>
        <taxon>Streptosporangiales</taxon>
        <taxon>Streptosporangiaceae</taxon>
        <taxon>Nonomuraea</taxon>
    </lineage>
</organism>
<dbReference type="NCBIfam" id="NF033679">
    <property type="entry name" value="DNRLRE_dom"/>
    <property type="match status" value="2"/>
</dbReference>
<dbReference type="InterPro" id="IPR006530">
    <property type="entry name" value="YD"/>
</dbReference>
<reference evidence="6" key="2">
    <citation type="submission" date="2020-09" db="EMBL/GenBank/DDBJ databases">
        <authorList>
            <person name="Sun Q."/>
            <person name="Zhou Y."/>
        </authorList>
    </citation>
    <scope>NUCLEOTIDE SEQUENCE</scope>
    <source>
        <strain evidence="6">CGMCC 4.7368</strain>
    </source>
</reference>
<evidence type="ECO:0000256" key="4">
    <source>
        <dbReference type="SAM" id="MobiDB-lite"/>
    </source>
</evidence>
<keyword evidence="7" id="KW-1185">Reference proteome</keyword>
<evidence type="ECO:0000256" key="1">
    <source>
        <dbReference type="ARBA" id="ARBA00004613"/>
    </source>
</evidence>
<name>A0A917Z038_9ACTN</name>
<feature type="domain" description="Carbohydrate-binding module family 96" evidence="5">
    <location>
        <begin position="354"/>
        <end position="494"/>
    </location>
</feature>
<dbReference type="Proteomes" id="UP000646523">
    <property type="component" value="Unassembled WGS sequence"/>
</dbReference>
<dbReference type="InterPro" id="IPR055372">
    <property type="entry name" value="CBM96"/>
</dbReference>
<keyword evidence="2" id="KW-0964">Secreted</keyword>
<sequence>MPLPSREQPADPPPVSPVRRFRTRLRRLIALSVTLTLVFSLAPAPPALARSSGSASGEPGVLDRVATWASSQVAKWFAEEPKGEMLPASGEIFLPGRSAAAPPAERTAAAPPGKRVKELTGKRSRFATVYELEDGRSQAEVSSQPINYRTGKGDWQPIDIQVETSSQDGFTHGNDKTGFDTRFGDKSDKLLRVKLGDRQVTLGVPGEVRQVTPKVDGSTVTYPGVWDGVDVIYKLTSEGVKEFLVLTGPPAAGTQFAFTVKTGGVRAEAGQDGSIAFIGEDGTAAFTIPKPFMIDAEKDPTSPYGMRHSDAVTQTVTKQGAETTITLTPDAGWLAAPERKWPVVIDPTLRISPETQDAYVDSSKKTTNYDAAWQLPVGKTGAGAINRSLLHFNLPMPLGTQVDQARLETYFDQALGEAGPVTVEAREITGDWDSWTVTWNNQPAVAATAAATVTRQPGELSRWHAFDVTGVVNAWMTSEGDTPGFMLKAADETNAAPVGGPVYESSEDVYGGDGMFGETVNHPRLVVTYGTPSVTLQPVTTATSVGASLSWTAYDDPTPGDDSDDLAGYELYRTCPSGCQLGDGHSSSGDTLVTSLPEDVTAFVDTSSGGATDAVADPSYIHQATYWVEAVLKNGQRSASQEMTVILPRPGQIAKTLYGGADTTLSSGEPGTGHDEVAGQKRLQVGNTTTTLGNTRAVVSFDDFADQIPADAQISETTLSLWSASSTGTGASFDAHRLTTGFDESATWNTPWTSPGGDVDATVLDSVSGVNAAPGWRRWTVTDAARAWAADPAANKGLLVKVAGEAGTAKQAFSLLSGEADEAVLRPRLRVVYAEQNAGTSAWYVPGTPERMDSGASRQIPLTVTNTTDHVWPAASTAVGYHWKLPDGTDISTSASQVLTALPNDLAPGESAQVYADVTAPAVSGDGTNKVEGVQLVWDVQDTTTNNWKSASHQLPQLPQQIRVDSPTSDLLGLEKFYSYTGKNTGAGTTALTNLYAGNVVWGYNAYSNPSRGAQTFARMTYNSLDTSAASLGYGWSLQTSTLTKLGSQLQFHPPGQDWPSQVRLTDGDGTTHVWTLPEEQNPQECDYDTCAYTHPRGVHLYLQRVDPSSFPPEQRELAEQRRWVFTKPDRTQFFFDGEGFQSAIVDKNGNTMSFGYERRKSANKPTKFLQFITDAAGRRTLSLTYFEKGQDYTYIDDDGSEASGNKLTNPHIIDNVESITDIAGRKVTFAYTDKGLMAKMVDGAGDDDAKTFRFTYDATQGNKNVKLVAVTDPRGNTTDLAYYEAPVDPKDKWKVETLTDRLDGVTRFDYVDPDGPQGGVMHATVTDPLQHATQYVLDAYGRPQSITNAKNETTALEWDPDHNVTKLTEANGAYATWTYDQKTGYPLELRDAEANHNDTPATVLTYQTGLNGYIADLVGKTSPEGRRWAFGYDAHGNLTTVTDPLGVESAAAGDYTTSYAYDPLGQLTTATDANGNATTFGDYHPSGYPEKITDAYQQVTTTAYDVRGKCAVGHRRPGQDHHPDLRHLQTAAGIEGAQGPGHGCVHHHPGAGLRPQRQHHPGDRAQRRRLHRHV</sequence>
<keyword evidence="3" id="KW-0732">Signal</keyword>
<feature type="region of interest" description="Disordered" evidence="4">
    <location>
        <begin position="1542"/>
        <end position="1575"/>
    </location>
</feature>
<dbReference type="EMBL" id="BMNH01000010">
    <property type="protein sequence ID" value="GGO71486.1"/>
    <property type="molecule type" value="Genomic_DNA"/>
</dbReference>
<accession>A0A917Z038</accession>